<organism evidence="1 2">
    <name type="scientific">Reticulomyxa filosa</name>
    <dbReference type="NCBI Taxonomy" id="46433"/>
    <lineage>
        <taxon>Eukaryota</taxon>
        <taxon>Sar</taxon>
        <taxon>Rhizaria</taxon>
        <taxon>Retaria</taxon>
        <taxon>Foraminifera</taxon>
        <taxon>Monothalamids</taxon>
        <taxon>Reticulomyxidae</taxon>
        <taxon>Reticulomyxa</taxon>
    </lineage>
</organism>
<dbReference type="Proteomes" id="UP000023152">
    <property type="component" value="Unassembled WGS sequence"/>
</dbReference>
<keyword evidence="2" id="KW-1185">Reference proteome</keyword>
<accession>X6LLA8</accession>
<evidence type="ECO:0000313" key="2">
    <source>
        <dbReference type="Proteomes" id="UP000023152"/>
    </source>
</evidence>
<dbReference type="AlphaFoldDB" id="X6LLA8"/>
<dbReference type="EMBL" id="ASPP01036552">
    <property type="protein sequence ID" value="ETO02166.1"/>
    <property type="molecule type" value="Genomic_DNA"/>
</dbReference>
<evidence type="ECO:0000313" key="1">
    <source>
        <dbReference type="EMBL" id="ETO02166.1"/>
    </source>
</evidence>
<reference evidence="1 2" key="1">
    <citation type="journal article" date="2013" name="Curr. Biol.">
        <title>The Genome of the Foraminiferan Reticulomyxa filosa.</title>
        <authorList>
            <person name="Glockner G."/>
            <person name="Hulsmann N."/>
            <person name="Schleicher M."/>
            <person name="Noegel A.A."/>
            <person name="Eichinger L."/>
            <person name="Gallinger C."/>
            <person name="Pawlowski J."/>
            <person name="Sierra R."/>
            <person name="Euteneuer U."/>
            <person name="Pillet L."/>
            <person name="Moustafa A."/>
            <person name="Platzer M."/>
            <person name="Groth M."/>
            <person name="Szafranski K."/>
            <person name="Schliwa M."/>
        </authorList>
    </citation>
    <scope>NUCLEOTIDE SEQUENCE [LARGE SCALE GENOMIC DNA]</scope>
</reference>
<sequence length="346" mass="39278">SSIELLESFINTKNFIKNPKEVFQPFLTEKSSAAVRLQVEKHKSDIMLAFQHDNYQIAQTKLDELHALNNVLKNDSIESEYNDCVKKLIHQWNGKIEQAKSVFNKSIVAPHAISKEDVLAYKKTIDELKSADPLRSHLKDAISADALVQNLNDQTHHLISEIEKNMENEIALKVHLDKLAQVKNVFPNFASAYKQACQTLAKLLTNSVNNAKECIEKNKFEEVRKGLEAIVKVLPLQSNLVSLFDVKKEIQHLETLLMTHLNSVVNKGIVVTKRAVKDESDSKKEEKDDNSSSVRVSKLTKSDIELLEANIILLETAMNVFESPCEHFNLSKPIKELFHSFLNEII</sequence>
<proteinExistence type="predicted"/>
<name>X6LLA8_RETFI</name>
<protein>
    <submittedName>
        <fullName evidence="1">Uncharacterized protein</fullName>
    </submittedName>
</protein>
<gene>
    <name evidence="1" type="ORF">RFI_35270</name>
</gene>
<feature type="non-terminal residue" evidence="1">
    <location>
        <position position="346"/>
    </location>
</feature>
<comment type="caution">
    <text evidence="1">The sequence shown here is derived from an EMBL/GenBank/DDBJ whole genome shotgun (WGS) entry which is preliminary data.</text>
</comment>
<dbReference type="OrthoDB" id="2386367at2759"/>
<feature type="non-terminal residue" evidence="1">
    <location>
        <position position="1"/>
    </location>
</feature>